<dbReference type="PROSITE" id="PS51257">
    <property type="entry name" value="PROKAR_LIPOPROTEIN"/>
    <property type="match status" value="1"/>
</dbReference>
<sequence>MGRLRFGALTLIALAVAGSSAAACQMPPHKTTQMPQTVRLAEDSSTVAGAWFDGPSTIYPHGILGDAIEPTVLAAYSPHAKSSCGDIRAASGSDHVFEDVAPRQIDLDNDGTPEIIVVRTHLKKGAQLAIYKDTRDGLLTLIATTPYIGRRNRWLAPIGAADLDGDGTIEIAYIDRPHLAKILRVWRFQKDTLTEIAQMSGLTNHRIGESDIGGGIRTCAGAPEMVVASADWSQIMLVRLSEGKLSSTPWGPHRGRESFARALSCS</sequence>
<organism evidence="3 4">
    <name type="scientific">Sulfitobacter brevis</name>
    <dbReference type="NCBI Taxonomy" id="74348"/>
    <lineage>
        <taxon>Bacteria</taxon>
        <taxon>Pseudomonadati</taxon>
        <taxon>Pseudomonadota</taxon>
        <taxon>Alphaproteobacteria</taxon>
        <taxon>Rhodobacterales</taxon>
        <taxon>Roseobacteraceae</taxon>
        <taxon>Sulfitobacter</taxon>
    </lineage>
</organism>
<dbReference type="OrthoDB" id="58662at2"/>
<dbReference type="EMBL" id="FOMW01000006">
    <property type="protein sequence ID" value="SFE25662.1"/>
    <property type="molecule type" value="Genomic_DNA"/>
</dbReference>
<reference evidence="3 4" key="1">
    <citation type="submission" date="2016-10" db="EMBL/GenBank/DDBJ databases">
        <authorList>
            <person name="de Groot N.N."/>
        </authorList>
    </citation>
    <scope>NUCLEOTIDE SEQUENCE [LARGE SCALE GENOMIC DNA]</scope>
    <source>
        <strain evidence="3 4">DSM 11443</strain>
    </source>
</reference>
<feature type="chain" id="PRO_5011733018" evidence="2">
    <location>
        <begin position="23"/>
        <end position="266"/>
    </location>
</feature>
<evidence type="ECO:0000313" key="4">
    <source>
        <dbReference type="Proteomes" id="UP000198977"/>
    </source>
</evidence>
<keyword evidence="1 2" id="KW-0732">Signal</keyword>
<protein>
    <submittedName>
        <fullName evidence="3">Repeat domain-containing protein</fullName>
    </submittedName>
</protein>
<dbReference type="SUPFAM" id="SSF69318">
    <property type="entry name" value="Integrin alpha N-terminal domain"/>
    <property type="match status" value="1"/>
</dbReference>
<gene>
    <name evidence="3" type="ORF">SAMN04488523_10626</name>
</gene>
<dbReference type="RefSeq" id="WP_093923605.1">
    <property type="nucleotide sequence ID" value="NZ_FOMW01000006.1"/>
</dbReference>
<dbReference type="InterPro" id="IPR013517">
    <property type="entry name" value="FG-GAP"/>
</dbReference>
<dbReference type="Proteomes" id="UP000198977">
    <property type="component" value="Unassembled WGS sequence"/>
</dbReference>
<dbReference type="InterPro" id="IPR028994">
    <property type="entry name" value="Integrin_alpha_N"/>
</dbReference>
<keyword evidence="4" id="KW-1185">Reference proteome</keyword>
<dbReference type="STRING" id="74348.SAMN04488523_10626"/>
<dbReference type="AlphaFoldDB" id="A0A1I1Z271"/>
<feature type="signal peptide" evidence="2">
    <location>
        <begin position="1"/>
        <end position="22"/>
    </location>
</feature>
<evidence type="ECO:0000256" key="1">
    <source>
        <dbReference type="ARBA" id="ARBA00022729"/>
    </source>
</evidence>
<proteinExistence type="predicted"/>
<evidence type="ECO:0000313" key="3">
    <source>
        <dbReference type="EMBL" id="SFE25662.1"/>
    </source>
</evidence>
<dbReference type="Pfam" id="PF13517">
    <property type="entry name" value="FG-GAP_3"/>
    <property type="match status" value="1"/>
</dbReference>
<name>A0A1I1Z271_9RHOB</name>
<accession>A0A1I1Z271</accession>
<evidence type="ECO:0000256" key="2">
    <source>
        <dbReference type="SAM" id="SignalP"/>
    </source>
</evidence>